<sequence>MVVLAIIFDTPSPEMIIKICYLWYGSYAVVKKAVVKLESKYIDSFHRDFLFKLEYDTLQALLSLSFLELVKEEQKNINKVIFYHTNIITTSQAHHGLVFFNHLIRKRVKSFRCGFQARREPSNGAQKLNNTNLPNLTPILAIGRKGHVLVIIEQDFASCGYRPIDNEEEEENKVGGDADDADKAVTAVPSADVNPSEDVGGSDKNVKDVEKPKGDESRLKGDDFFDGLSQLVIDDDQVVLAGLEAVAKINVPAPNPDVVGEKSDALHTDEETEDTVSDTPLLDKRKRAPALKSPFVDFGSADVGSTPMELMSSGSQSAGDDRDFKMVTYVKGLYALNDAFADPVSTEIEAKFDSWIGEGLLKHPSFIPAL</sequence>
<gene>
    <name evidence="2" type="ORF">G4B88_008656</name>
</gene>
<comment type="caution">
    <text evidence="2">The sequence shown here is derived from an EMBL/GenBank/DDBJ whole genome shotgun (WGS) entry which is preliminary data.</text>
</comment>
<protein>
    <submittedName>
        <fullName evidence="2">Uncharacterized protein</fullName>
    </submittedName>
</protein>
<evidence type="ECO:0000313" key="2">
    <source>
        <dbReference type="EMBL" id="KAF4346275.1"/>
    </source>
</evidence>
<feature type="region of interest" description="Disordered" evidence="1">
    <location>
        <begin position="258"/>
        <end position="284"/>
    </location>
</feature>
<keyword evidence="3" id="KW-1185">Reference proteome</keyword>
<feature type="region of interest" description="Disordered" evidence="1">
    <location>
        <begin position="187"/>
        <end position="219"/>
    </location>
</feature>
<dbReference type="AlphaFoldDB" id="A0A7J6DJL5"/>
<name>A0A7J6DJL5_CANSA</name>
<proteinExistence type="predicted"/>
<dbReference type="EMBL" id="JAATIQ010001083">
    <property type="protein sequence ID" value="KAF4346275.1"/>
    <property type="molecule type" value="Genomic_DNA"/>
</dbReference>
<evidence type="ECO:0000313" key="3">
    <source>
        <dbReference type="Proteomes" id="UP000583929"/>
    </source>
</evidence>
<feature type="compositionally biased region" description="Basic and acidic residues" evidence="1">
    <location>
        <begin position="259"/>
        <end position="269"/>
    </location>
</feature>
<organism evidence="2 3">
    <name type="scientific">Cannabis sativa</name>
    <name type="common">Hemp</name>
    <name type="synonym">Marijuana</name>
    <dbReference type="NCBI Taxonomy" id="3483"/>
    <lineage>
        <taxon>Eukaryota</taxon>
        <taxon>Viridiplantae</taxon>
        <taxon>Streptophyta</taxon>
        <taxon>Embryophyta</taxon>
        <taxon>Tracheophyta</taxon>
        <taxon>Spermatophyta</taxon>
        <taxon>Magnoliopsida</taxon>
        <taxon>eudicotyledons</taxon>
        <taxon>Gunneridae</taxon>
        <taxon>Pentapetalae</taxon>
        <taxon>rosids</taxon>
        <taxon>fabids</taxon>
        <taxon>Rosales</taxon>
        <taxon>Cannabaceae</taxon>
        <taxon>Cannabis</taxon>
    </lineage>
</organism>
<evidence type="ECO:0000256" key="1">
    <source>
        <dbReference type="SAM" id="MobiDB-lite"/>
    </source>
</evidence>
<feature type="compositionally biased region" description="Basic and acidic residues" evidence="1">
    <location>
        <begin position="204"/>
        <end position="219"/>
    </location>
</feature>
<reference evidence="2 3" key="1">
    <citation type="journal article" date="2020" name="bioRxiv">
        <title>Sequence and annotation of 42 cannabis genomes reveals extensive copy number variation in cannabinoid synthesis and pathogen resistance genes.</title>
        <authorList>
            <person name="Mckernan K.J."/>
            <person name="Helbert Y."/>
            <person name="Kane L.T."/>
            <person name="Ebling H."/>
            <person name="Zhang L."/>
            <person name="Liu B."/>
            <person name="Eaton Z."/>
            <person name="Mclaughlin S."/>
            <person name="Kingan S."/>
            <person name="Baybayan P."/>
            <person name="Concepcion G."/>
            <person name="Jordan M."/>
            <person name="Riva A."/>
            <person name="Barbazuk W."/>
            <person name="Harkins T."/>
        </authorList>
    </citation>
    <scope>NUCLEOTIDE SEQUENCE [LARGE SCALE GENOMIC DNA]</scope>
    <source>
        <strain evidence="3">cv. Jamaican Lion 4</strain>
        <tissue evidence="2">Leaf</tissue>
    </source>
</reference>
<accession>A0A7J6DJL5</accession>
<dbReference type="Proteomes" id="UP000583929">
    <property type="component" value="Unassembled WGS sequence"/>
</dbReference>